<gene>
    <name evidence="1" type="ORF">EYF80_035511</name>
</gene>
<comment type="caution">
    <text evidence="1">The sequence shown here is derived from an EMBL/GenBank/DDBJ whole genome shotgun (WGS) entry which is preliminary data.</text>
</comment>
<evidence type="ECO:0000313" key="2">
    <source>
        <dbReference type="Proteomes" id="UP000314294"/>
    </source>
</evidence>
<sequence length="78" mass="8578">MCSAATESCWVAAAAVPSRSTRRRCSRWYSTVPSATERRPPPPHPPVDVSVEEFALGDVDPVPRDRQLQLFIVRAGVS</sequence>
<dbReference type="Proteomes" id="UP000314294">
    <property type="component" value="Unassembled WGS sequence"/>
</dbReference>
<name>A0A4Z2GNA5_9TELE</name>
<evidence type="ECO:0000313" key="1">
    <source>
        <dbReference type="EMBL" id="TNN54283.1"/>
    </source>
</evidence>
<dbReference type="EMBL" id="SRLO01000489">
    <property type="protein sequence ID" value="TNN54283.1"/>
    <property type="molecule type" value="Genomic_DNA"/>
</dbReference>
<proteinExistence type="predicted"/>
<accession>A0A4Z2GNA5</accession>
<keyword evidence="2" id="KW-1185">Reference proteome</keyword>
<protein>
    <submittedName>
        <fullName evidence="1">Uncharacterized protein</fullName>
    </submittedName>
</protein>
<reference evidence="1 2" key="1">
    <citation type="submission" date="2019-03" db="EMBL/GenBank/DDBJ databases">
        <title>First draft genome of Liparis tanakae, snailfish: a comprehensive survey of snailfish specific genes.</title>
        <authorList>
            <person name="Kim W."/>
            <person name="Song I."/>
            <person name="Jeong J.-H."/>
            <person name="Kim D."/>
            <person name="Kim S."/>
            <person name="Ryu S."/>
            <person name="Song J.Y."/>
            <person name="Lee S.K."/>
        </authorList>
    </citation>
    <scope>NUCLEOTIDE SEQUENCE [LARGE SCALE GENOMIC DNA]</scope>
    <source>
        <tissue evidence="1">Muscle</tissue>
    </source>
</reference>
<dbReference type="AlphaFoldDB" id="A0A4Z2GNA5"/>
<organism evidence="1 2">
    <name type="scientific">Liparis tanakae</name>
    <name type="common">Tanaka's snailfish</name>
    <dbReference type="NCBI Taxonomy" id="230148"/>
    <lineage>
        <taxon>Eukaryota</taxon>
        <taxon>Metazoa</taxon>
        <taxon>Chordata</taxon>
        <taxon>Craniata</taxon>
        <taxon>Vertebrata</taxon>
        <taxon>Euteleostomi</taxon>
        <taxon>Actinopterygii</taxon>
        <taxon>Neopterygii</taxon>
        <taxon>Teleostei</taxon>
        <taxon>Neoteleostei</taxon>
        <taxon>Acanthomorphata</taxon>
        <taxon>Eupercaria</taxon>
        <taxon>Perciformes</taxon>
        <taxon>Cottioidei</taxon>
        <taxon>Cottales</taxon>
        <taxon>Liparidae</taxon>
        <taxon>Liparis</taxon>
    </lineage>
</organism>